<reference evidence="3 4" key="1">
    <citation type="submission" date="2019-08" db="EMBL/GenBank/DDBJ databases">
        <title>Prosopis cineraria nodule microbiome.</title>
        <authorList>
            <person name="Ali R."/>
            <person name="Chaluvadi S.R."/>
            <person name="Wang X."/>
        </authorList>
    </citation>
    <scope>NUCLEOTIDE SEQUENCE [LARGE SCALE GENOMIC DNA]</scope>
    <source>
        <strain evidence="3 4">BG7</strain>
    </source>
</reference>
<dbReference type="AlphaFoldDB" id="A0A5Q0CB53"/>
<evidence type="ECO:0000313" key="4">
    <source>
        <dbReference type="Proteomes" id="UP000326881"/>
    </source>
</evidence>
<keyword evidence="4" id="KW-1185">Reference proteome</keyword>
<dbReference type="EMBL" id="CP043498">
    <property type="protein sequence ID" value="QFY61111.1"/>
    <property type="molecule type" value="Genomic_DNA"/>
</dbReference>
<gene>
    <name evidence="3" type="ORF">FZ934_12230</name>
</gene>
<accession>A0A5Q0CB53</accession>
<dbReference type="PROSITE" id="PS50110">
    <property type="entry name" value="RESPONSE_REGULATORY"/>
    <property type="match status" value="1"/>
</dbReference>
<dbReference type="InterPro" id="IPR001789">
    <property type="entry name" value="Sig_transdc_resp-reg_receiver"/>
</dbReference>
<evidence type="ECO:0000313" key="3">
    <source>
        <dbReference type="EMBL" id="QFY61111.1"/>
    </source>
</evidence>
<name>A0A5Q0CB53_9HYPH</name>
<sequence length="122" mass="13012">MKGSDGNAALIVEDELFIVLELEDILLEMGYGKVNAFSEVAAALSWLEHGKPAIAIVDYHLKGGTAEDLIAVLAEASVPTVIYSGRSYDPQIDQALSAYEWLMKPADETMLAAAIARASGDV</sequence>
<dbReference type="SUPFAM" id="SSF52172">
    <property type="entry name" value="CheY-like"/>
    <property type="match status" value="1"/>
</dbReference>
<dbReference type="Proteomes" id="UP000326881">
    <property type="component" value="Chromosome"/>
</dbReference>
<dbReference type="Pfam" id="PF00072">
    <property type="entry name" value="Response_reg"/>
    <property type="match status" value="1"/>
</dbReference>
<dbReference type="SMART" id="SM00448">
    <property type="entry name" value="REC"/>
    <property type="match status" value="1"/>
</dbReference>
<evidence type="ECO:0000259" key="2">
    <source>
        <dbReference type="PROSITE" id="PS50110"/>
    </source>
</evidence>
<evidence type="ECO:0000256" key="1">
    <source>
        <dbReference type="PROSITE-ProRule" id="PRU00169"/>
    </source>
</evidence>
<protein>
    <submittedName>
        <fullName evidence="3">Response regulator</fullName>
    </submittedName>
</protein>
<dbReference type="OrthoDB" id="8403818at2"/>
<dbReference type="KEGG" id="rgr:FZ934_12230"/>
<proteinExistence type="predicted"/>
<feature type="modified residue" description="4-aspartylphosphate" evidence="1">
    <location>
        <position position="58"/>
    </location>
</feature>
<organism evidence="3 4">
    <name type="scientific">Rhizobium grahamii</name>
    <dbReference type="NCBI Taxonomy" id="1120045"/>
    <lineage>
        <taxon>Bacteria</taxon>
        <taxon>Pseudomonadati</taxon>
        <taxon>Pseudomonadota</taxon>
        <taxon>Alphaproteobacteria</taxon>
        <taxon>Hyphomicrobiales</taxon>
        <taxon>Rhizobiaceae</taxon>
        <taxon>Rhizobium/Agrobacterium group</taxon>
        <taxon>Rhizobium</taxon>
    </lineage>
</organism>
<keyword evidence="1" id="KW-0597">Phosphoprotein</keyword>
<dbReference type="InterPro" id="IPR011006">
    <property type="entry name" value="CheY-like_superfamily"/>
</dbReference>
<dbReference type="RefSeq" id="WP_153271274.1">
    <property type="nucleotide sequence ID" value="NZ_CP043498.1"/>
</dbReference>
<feature type="domain" description="Response regulatory" evidence="2">
    <location>
        <begin position="8"/>
        <end position="119"/>
    </location>
</feature>
<dbReference type="GO" id="GO:0000160">
    <property type="term" value="P:phosphorelay signal transduction system"/>
    <property type="evidence" value="ECO:0007669"/>
    <property type="project" value="InterPro"/>
</dbReference>
<dbReference type="Gene3D" id="3.40.50.2300">
    <property type="match status" value="1"/>
</dbReference>